<comment type="caution">
    <text evidence="2">The sequence shown here is derived from an EMBL/GenBank/DDBJ whole genome shotgun (WGS) entry which is preliminary data.</text>
</comment>
<dbReference type="EMBL" id="JAHRID010000001">
    <property type="protein sequence ID" value="MBV2128187.1"/>
    <property type="molecule type" value="Genomic_DNA"/>
</dbReference>
<evidence type="ECO:0000259" key="1">
    <source>
        <dbReference type="PROSITE" id="PS50943"/>
    </source>
</evidence>
<dbReference type="PANTHER" id="PTHR33516">
    <property type="entry name" value="LEXA REPRESSOR"/>
    <property type="match status" value="1"/>
</dbReference>
<dbReference type="Pfam" id="PF00717">
    <property type="entry name" value="Peptidase_S24"/>
    <property type="match status" value="1"/>
</dbReference>
<dbReference type="CDD" id="cd06529">
    <property type="entry name" value="S24_LexA-like"/>
    <property type="match status" value="1"/>
</dbReference>
<dbReference type="PANTHER" id="PTHR33516:SF2">
    <property type="entry name" value="LEXA REPRESSOR-RELATED"/>
    <property type="match status" value="1"/>
</dbReference>
<dbReference type="Proteomes" id="UP000704611">
    <property type="component" value="Unassembled WGS sequence"/>
</dbReference>
<reference evidence="2 3" key="1">
    <citation type="submission" date="2021-06" db="EMBL/GenBank/DDBJ databases">
        <title>Rheinheimera indica sp. nov., isolated from deep-sea sediment.</title>
        <authorList>
            <person name="Wang Z."/>
            <person name="Zhang X.-Y."/>
        </authorList>
    </citation>
    <scope>NUCLEOTIDE SEQUENCE [LARGE SCALE GENOMIC DNA]</scope>
    <source>
        <strain evidence="2 3">SM2107</strain>
    </source>
</reference>
<dbReference type="InterPro" id="IPR050077">
    <property type="entry name" value="LexA_repressor"/>
</dbReference>
<evidence type="ECO:0000313" key="2">
    <source>
        <dbReference type="EMBL" id="MBV2128187.1"/>
    </source>
</evidence>
<dbReference type="InterPro" id="IPR039418">
    <property type="entry name" value="LexA-like"/>
</dbReference>
<protein>
    <submittedName>
        <fullName evidence="2">Helix-turn-helix domain-containing protein</fullName>
    </submittedName>
</protein>
<name>A0ABS6MH99_9GAMM</name>
<dbReference type="SMART" id="SM00530">
    <property type="entry name" value="HTH_XRE"/>
    <property type="match status" value="1"/>
</dbReference>
<gene>
    <name evidence="2" type="ORF">KQY15_03635</name>
</gene>
<evidence type="ECO:0000313" key="3">
    <source>
        <dbReference type="Proteomes" id="UP000704611"/>
    </source>
</evidence>
<sequence>MFKISYMEKENISHRIKQLRTRLGYNQEQLGKAVGVSHVTISQWESEATTPKAKYLTSLSKSLKVSLEYLLHGIDKNVEQGPDLRGTVPLISWIQAGKWLETEVREMAGDYQQYATTANVGPRGFALRVLGDSMTSFTGGKTIPEGSIVVVDPDIAVTSGKVVVARLDGSGESTLKQYIEDGGQKYLKPFNPTYPIMQVNGNCTIIGVVRQVIQEF</sequence>
<organism evidence="2 3">
    <name type="scientific">Arsukibacterium indicum</name>
    <dbReference type="NCBI Taxonomy" id="2848612"/>
    <lineage>
        <taxon>Bacteria</taxon>
        <taxon>Pseudomonadati</taxon>
        <taxon>Pseudomonadota</taxon>
        <taxon>Gammaproteobacteria</taxon>
        <taxon>Chromatiales</taxon>
        <taxon>Chromatiaceae</taxon>
        <taxon>Arsukibacterium</taxon>
    </lineage>
</organism>
<dbReference type="Pfam" id="PF01381">
    <property type="entry name" value="HTH_3"/>
    <property type="match status" value="1"/>
</dbReference>
<keyword evidence="3" id="KW-1185">Reference proteome</keyword>
<accession>A0ABS6MH99</accession>
<feature type="domain" description="HTH cro/C1-type" evidence="1">
    <location>
        <begin position="16"/>
        <end position="70"/>
    </location>
</feature>
<dbReference type="CDD" id="cd00093">
    <property type="entry name" value="HTH_XRE"/>
    <property type="match status" value="1"/>
</dbReference>
<dbReference type="InterPro" id="IPR001387">
    <property type="entry name" value="Cro/C1-type_HTH"/>
</dbReference>
<dbReference type="RefSeq" id="WP_217667275.1">
    <property type="nucleotide sequence ID" value="NZ_JAHRID010000001.1"/>
</dbReference>
<dbReference type="PROSITE" id="PS50943">
    <property type="entry name" value="HTH_CROC1"/>
    <property type="match status" value="1"/>
</dbReference>
<proteinExistence type="predicted"/>
<dbReference type="InterPro" id="IPR015927">
    <property type="entry name" value="Peptidase_S24_S26A/B/C"/>
</dbReference>